<accession>A0A9D4E424</accession>
<reference evidence="2" key="2">
    <citation type="submission" date="2020-11" db="EMBL/GenBank/DDBJ databases">
        <authorList>
            <person name="McCartney M.A."/>
            <person name="Auch B."/>
            <person name="Kono T."/>
            <person name="Mallez S."/>
            <person name="Becker A."/>
            <person name="Gohl D.M."/>
            <person name="Silverstein K.A.T."/>
            <person name="Koren S."/>
            <person name="Bechman K.B."/>
            <person name="Herman A."/>
            <person name="Abrahante J.E."/>
            <person name="Garbe J."/>
        </authorList>
    </citation>
    <scope>NUCLEOTIDE SEQUENCE</scope>
    <source>
        <strain evidence="2">Duluth1</strain>
        <tissue evidence="2">Whole animal</tissue>
    </source>
</reference>
<protein>
    <submittedName>
        <fullName evidence="2">Uncharacterized protein</fullName>
    </submittedName>
</protein>
<comment type="caution">
    <text evidence="2">The sequence shown here is derived from an EMBL/GenBank/DDBJ whole genome shotgun (WGS) entry which is preliminary data.</text>
</comment>
<evidence type="ECO:0000313" key="3">
    <source>
        <dbReference type="Proteomes" id="UP000828390"/>
    </source>
</evidence>
<dbReference type="Proteomes" id="UP000828390">
    <property type="component" value="Unassembled WGS sequence"/>
</dbReference>
<keyword evidence="3" id="KW-1185">Reference proteome</keyword>
<organism evidence="2 3">
    <name type="scientific">Dreissena polymorpha</name>
    <name type="common">Zebra mussel</name>
    <name type="synonym">Mytilus polymorpha</name>
    <dbReference type="NCBI Taxonomy" id="45954"/>
    <lineage>
        <taxon>Eukaryota</taxon>
        <taxon>Metazoa</taxon>
        <taxon>Spiralia</taxon>
        <taxon>Lophotrochozoa</taxon>
        <taxon>Mollusca</taxon>
        <taxon>Bivalvia</taxon>
        <taxon>Autobranchia</taxon>
        <taxon>Heteroconchia</taxon>
        <taxon>Euheterodonta</taxon>
        <taxon>Imparidentia</taxon>
        <taxon>Neoheterodontei</taxon>
        <taxon>Myida</taxon>
        <taxon>Dreissenoidea</taxon>
        <taxon>Dreissenidae</taxon>
        <taxon>Dreissena</taxon>
    </lineage>
</organism>
<proteinExistence type="predicted"/>
<dbReference type="EMBL" id="JAIWYP010000009">
    <property type="protein sequence ID" value="KAH3772771.1"/>
    <property type="molecule type" value="Genomic_DNA"/>
</dbReference>
<dbReference type="AlphaFoldDB" id="A0A9D4E424"/>
<evidence type="ECO:0000313" key="2">
    <source>
        <dbReference type="EMBL" id="KAH3772771.1"/>
    </source>
</evidence>
<sequence>MLIWPCIVLLKREQGDGGSADRGSGLGCFGLYGQLMVELRREDPRAFINIIRMPPEMFDGILARYADGVMPLPTTATDWTQIADGFRDSRNFPHTPDPADIGGLVERVRPEGSS</sequence>
<name>A0A9D4E424_DREPO</name>
<gene>
    <name evidence="2" type="ORF">DPMN_174117</name>
</gene>
<feature type="region of interest" description="Disordered" evidence="1">
    <location>
        <begin position="88"/>
        <end position="114"/>
    </location>
</feature>
<reference evidence="2" key="1">
    <citation type="journal article" date="2019" name="bioRxiv">
        <title>The Genome of the Zebra Mussel, Dreissena polymorpha: A Resource for Invasive Species Research.</title>
        <authorList>
            <person name="McCartney M.A."/>
            <person name="Auch B."/>
            <person name="Kono T."/>
            <person name="Mallez S."/>
            <person name="Zhang Y."/>
            <person name="Obille A."/>
            <person name="Becker A."/>
            <person name="Abrahante J.E."/>
            <person name="Garbe J."/>
            <person name="Badalamenti J.P."/>
            <person name="Herman A."/>
            <person name="Mangelson H."/>
            <person name="Liachko I."/>
            <person name="Sullivan S."/>
            <person name="Sone E.D."/>
            <person name="Koren S."/>
            <person name="Silverstein K.A.T."/>
            <person name="Beckman K.B."/>
            <person name="Gohl D.M."/>
        </authorList>
    </citation>
    <scope>NUCLEOTIDE SEQUENCE</scope>
    <source>
        <strain evidence="2">Duluth1</strain>
        <tissue evidence="2">Whole animal</tissue>
    </source>
</reference>
<evidence type="ECO:0000256" key="1">
    <source>
        <dbReference type="SAM" id="MobiDB-lite"/>
    </source>
</evidence>